<evidence type="ECO:0008006" key="11">
    <source>
        <dbReference type="Google" id="ProtNLM"/>
    </source>
</evidence>
<dbReference type="GO" id="GO:0022857">
    <property type="term" value="F:transmembrane transporter activity"/>
    <property type="evidence" value="ECO:0007669"/>
    <property type="project" value="InterPro"/>
</dbReference>
<evidence type="ECO:0000256" key="3">
    <source>
        <dbReference type="ARBA" id="ARBA00022448"/>
    </source>
</evidence>
<proteinExistence type="inferred from homology"/>
<evidence type="ECO:0000256" key="8">
    <source>
        <dbReference type="SAM" id="SignalP"/>
    </source>
</evidence>
<gene>
    <name evidence="9" type="ORF">OSTLU_5022</name>
</gene>
<keyword evidence="10" id="KW-1185">Reference proteome</keyword>
<dbReference type="SUPFAM" id="SSF103481">
    <property type="entry name" value="Multidrug resistance efflux transporter EmrE"/>
    <property type="match status" value="1"/>
</dbReference>
<comment type="similarity">
    <text evidence="2">Belongs to the SLC35F solute transporter family.</text>
</comment>
<dbReference type="InterPro" id="IPR052221">
    <property type="entry name" value="SLC35F_Transporter"/>
</dbReference>
<feature type="transmembrane region" description="Helical" evidence="7">
    <location>
        <begin position="184"/>
        <end position="202"/>
    </location>
</feature>
<dbReference type="Gramene" id="ABO96499">
    <property type="protein sequence ID" value="ABO96499"/>
    <property type="gene ID" value="OSTLU_5022"/>
</dbReference>
<keyword evidence="5 7" id="KW-1133">Transmembrane helix</keyword>
<sequence>LALAQVCAFVNAVSAASSTALERAGATMPAWQTTFAYALVGTWYGGRFYARARDGKARGRDARRLGAYAACAFADVQANYFVTLAFRYTSMTSVSLLDSATIPFAMALSTAFLGARYARTHAGGAAIAFAGLAALVLGDASAEATGGGTNRALGDFLAICAAAMYATSNVLVEAFLRDADKVEILAHVGVMGFAISGAQCALLEGMKITQLKALGAMGVGFFATYALSLFVLYTFAMDVLERCGASAFNVSMLASDVWSVILRLIFFEGFASFSAVIAF</sequence>
<feature type="chain" id="PRO_5012384098" description="DMT family transporter: drug/metabolite" evidence="8">
    <location>
        <begin position="16"/>
        <end position="279"/>
    </location>
</feature>
<accession>A4RYR0</accession>
<evidence type="ECO:0000256" key="1">
    <source>
        <dbReference type="ARBA" id="ARBA00004141"/>
    </source>
</evidence>
<dbReference type="Proteomes" id="UP000001568">
    <property type="component" value="Chromosome 6"/>
</dbReference>
<dbReference type="PANTHER" id="PTHR14233">
    <property type="entry name" value="DUF914-RELATED"/>
    <property type="match status" value="1"/>
</dbReference>
<keyword evidence="3" id="KW-0813">Transport</keyword>
<feature type="transmembrane region" description="Helical" evidence="7">
    <location>
        <begin position="31"/>
        <end position="50"/>
    </location>
</feature>
<evidence type="ECO:0000256" key="4">
    <source>
        <dbReference type="ARBA" id="ARBA00022692"/>
    </source>
</evidence>
<evidence type="ECO:0000256" key="2">
    <source>
        <dbReference type="ARBA" id="ARBA00007863"/>
    </source>
</evidence>
<keyword evidence="8" id="KW-0732">Signal</keyword>
<feature type="transmembrane region" description="Helical" evidence="7">
    <location>
        <begin position="214"/>
        <end position="237"/>
    </location>
</feature>
<keyword evidence="6 7" id="KW-0472">Membrane</keyword>
<evidence type="ECO:0000256" key="5">
    <source>
        <dbReference type="ARBA" id="ARBA00022989"/>
    </source>
</evidence>
<dbReference type="OrthoDB" id="429955at2759"/>
<dbReference type="EMBL" id="CP000586">
    <property type="protein sequence ID" value="ABO96499.1"/>
    <property type="molecule type" value="Genomic_DNA"/>
</dbReference>
<evidence type="ECO:0000313" key="10">
    <source>
        <dbReference type="Proteomes" id="UP000001568"/>
    </source>
</evidence>
<feature type="transmembrane region" description="Helical" evidence="7">
    <location>
        <begin position="257"/>
        <end position="278"/>
    </location>
</feature>
<dbReference type="InterPro" id="IPR009262">
    <property type="entry name" value="SLC35_F1/F2/F6"/>
</dbReference>
<feature type="transmembrane region" description="Helical" evidence="7">
    <location>
        <begin position="121"/>
        <end position="140"/>
    </location>
</feature>
<dbReference type="InterPro" id="IPR037185">
    <property type="entry name" value="EmrE-like"/>
</dbReference>
<dbReference type="PANTHER" id="PTHR14233:SF4">
    <property type="entry name" value="SOLUTE CARRIER FAMILY 35 MEMBER F2"/>
    <property type="match status" value="1"/>
</dbReference>
<dbReference type="AlphaFoldDB" id="A4RYR0"/>
<dbReference type="GeneID" id="5002302"/>
<feature type="transmembrane region" description="Helical" evidence="7">
    <location>
        <begin position="152"/>
        <end position="172"/>
    </location>
</feature>
<protein>
    <recommendedName>
        <fullName evidence="11">DMT family transporter: drug/metabolite</fullName>
    </recommendedName>
</protein>
<feature type="non-terminal residue" evidence="9">
    <location>
        <position position="279"/>
    </location>
</feature>
<feature type="transmembrane region" description="Helical" evidence="7">
    <location>
        <begin position="96"/>
        <end position="115"/>
    </location>
</feature>
<dbReference type="GO" id="GO:0016020">
    <property type="term" value="C:membrane"/>
    <property type="evidence" value="ECO:0007669"/>
    <property type="project" value="UniProtKB-SubCell"/>
</dbReference>
<evidence type="ECO:0000313" key="9">
    <source>
        <dbReference type="EMBL" id="ABO96499.1"/>
    </source>
</evidence>
<dbReference type="HOGENOM" id="CLU_039639_2_0_1"/>
<feature type="non-terminal residue" evidence="9">
    <location>
        <position position="1"/>
    </location>
</feature>
<evidence type="ECO:0000256" key="6">
    <source>
        <dbReference type="ARBA" id="ARBA00023136"/>
    </source>
</evidence>
<dbReference type="Pfam" id="PF06027">
    <property type="entry name" value="SLC35F"/>
    <property type="match status" value="1"/>
</dbReference>
<dbReference type="KEGG" id="olu:OSTLU_5022"/>
<organism evidence="9 10">
    <name type="scientific">Ostreococcus lucimarinus (strain CCE9901)</name>
    <dbReference type="NCBI Taxonomy" id="436017"/>
    <lineage>
        <taxon>Eukaryota</taxon>
        <taxon>Viridiplantae</taxon>
        <taxon>Chlorophyta</taxon>
        <taxon>Mamiellophyceae</taxon>
        <taxon>Mamiellales</taxon>
        <taxon>Bathycoccaceae</taxon>
        <taxon>Ostreococcus</taxon>
    </lineage>
</organism>
<reference evidence="9 10" key="1">
    <citation type="journal article" date="2007" name="Proc. Natl. Acad. Sci. U.S.A.">
        <title>The tiny eukaryote Ostreococcus provides genomic insights into the paradox of plankton speciation.</title>
        <authorList>
            <person name="Palenik B."/>
            <person name="Grimwood J."/>
            <person name="Aerts A."/>
            <person name="Rouze P."/>
            <person name="Salamov A."/>
            <person name="Putnam N."/>
            <person name="Dupont C."/>
            <person name="Jorgensen R."/>
            <person name="Derelle E."/>
            <person name="Rombauts S."/>
            <person name="Zhou K."/>
            <person name="Otillar R."/>
            <person name="Merchant S.S."/>
            <person name="Podell S."/>
            <person name="Gaasterland T."/>
            <person name="Napoli C."/>
            <person name="Gendler K."/>
            <person name="Manuell A."/>
            <person name="Tai V."/>
            <person name="Vallon O."/>
            <person name="Piganeau G."/>
            <person name="Jancek S."/>
            <person name="Heijde M."/>
            <person name="Jabbari K."/>
            <person name="Bowler C."/>
            <person name="Lohr M."/>
            <person name="Robbens S."/>
            <person name="Werner G."/>
            <person name="Dubchak I."/>
            <person name="Pazour G.J."/>
            <person name="Ren Q."/>
            <person name="Paulsen I."/>
            <person name="Delwiche C."/>
            <person name="Schmutz J."/>
            <person name="Rokhsar D."/>
            <person name="Van de Peer Y."/>
            <person name="Moreau H."/>
            <person name="Grigoriev I.V."/>
        </authorList>
    </citation>
    <scope>NUCLEOTIDE SEQUENCE [LARGE SCALE GENOMIC DNA]</scope>
    <source>
        <strain evidence="9 10">CCE9901</strain>
    </source>
</reference>
<dbReference type="OMA" id="NVCQEHT"/>
<comment type="subcellular location">
    <subcellularLocation>
        <location evidence="1">Membrane</location>
        <topology evidence="1">Multi-pass membrane protein</topology>
    </subcellularLocation>
</comment>
<keyword evidence="4 7" id="KW-0812">Transmembrane</keyword>
<dbReference type="eggNOG" id="KOG2766">
    <property type="taxonomic scope" value="Eukaryota"/>
</dbReference>
<dbReference type="RefSeq" id="XP_001418206.1">
    <property type="nucleotide sequence ID" value="XM_001418169.1"/>
</dbReference>
<name>A4RYR0_OSTLU</name>
<feature type="signal peptide" evidence="8">
    <location>
        <begin position="1"/>
        <end position="15"/>
    </location>
</feature>
<evidence type="ECO:0000256" key="7">
    <source>
        <dbReference type="SAM" id="Phobius"/>
    </source>
</evidence>